<keyword evidence="3 6" id="KW-0812">Transmembrane</keyword>
<name>A0A8H2K221_9MICO</name>
<keyword evidence="9" id="KW-1185">Reference proteome</keyword>
<dbReference type="RefSeq" id="WP_141989232.1">
    <property type="nucleotide sequence ID" value="NZ_VFRA01000001.1"/>
</dbReference>
<dbReference type="InterPro" id="IPR045214">
    <property type="entry name" value="Surf1/Surf4"/>
</dbReference>
<evidence type="ECO:0000256" key="4">
    <source>
        <dbReference type="ARBA" id="ARBA00022989"/>
    </source>
</evidence>
<evidence type="ECO:0000256" key="6">
    <source>
        <dbReference type="RuleBase" id="RU363076"/>
    </source>
</evidence>
<keyword evidence="5 6" id="KW-0472">Membrane</keyword>
<dbReference type="Proteomes" id="UP000316560">
    <property type="component" value="Unassembled WGS sequence"/>
</dbReference>
<gene>
    <name evidence="8" type="ORF">FB472_0165</name>
</gene>
<dbReference type="EMBL" id="VFRA01000001">
    <property type="protein sequence ID" value="TQO18645.1"/>
    <property type="molecule type" value="Genomic_DNA"/>
</dbReference>
<keyword evidence="4 6" id="KW-1133">Transmembrane helix</keyword>
<evidence type="ECO:0000256" key="2">
    <source>
        <dbReference type="ARBA" id="ARBA00007165"/>
    </source>
</evidence>
<dbReference type="PANTHER" id="PTHR23427:SF2">
    <property type="entry name" value="SURFEIT LOCUS PROTEIN 1"/>
    <property type="match status" value="1"/>
</dbReference>
<sequence length="278" mass="31041">MKKWRFAFSRRWFGYLALVLAFAIGCVFLSQWQFDRREEAATEVARISENWQAEPQQLESVMPDLENFDDDNKWMPVTISGEYLASKQLLVRGRPYSGQPGFEVLVPFQLNSGRVIVVDRGWVPAGNSQDAPDAVPAPPTGQIDAVVRLKPSEPTVQGRSAPDGQVATIHLPTVEQMLDRPTYVGGFGLLASESPGVADMPIAYPKPLLDEGAHLSYAFQWVAFGVLAFIGLGWAIRQEYRLINEADPVERKRAEKRKRKTEERGPTDAQIEDAIIDA</sequence>
<feature type="transmembrane region" description="Helical" evidence="6">
    <location>
        <begin position="12"/>
        <end position="32"/>
    </location>
</feature>
<comment type="caution">
    <text evidence="8">The sequence shown here is derived from an EMBL/GenBank/DDBJ whole genome shotgun (WGS) entry which is preliminary data.</text>
</comment>
<evidence type="ECO:0000313" key="9">
    <source>
        <dbReference type="Proteomes" id="UP000316560"/>
    </source>
</evidence>
<evidence type="ECO:0000256" key="3">
    <source>
        <dbReference type="ARBA" id="ARBA00022692"/>
    </source>
</evidence>
<accession>A0A8H2K221</accession>
<comment type="subcellular location">
    <subcellularLocation>
        <location evidence="6">Cell membrane</location>
        <topology evidence="6">Multi-pass membrane protein</topology>
    </subcellularLocation>
    <subcellularLocation>
        <location evidence="1">Membrane</location>
    </subcellularLocation>
</comment>
<dbReference type="GO" id="GO:0005886">
    <property type="term" value="C:plasma membrane"/>
    <property type="evidence" value="ECO:0007669"/>
    <property type="project" value="UniProtKB-SubCell"/>
</dbReference>
<keyword evidence="6" id="KW-1003">Cell membrane</keyword>
<feature type="transmembrane region" description="Helical" evidence="6">
    <location>
        <begin position="217"/>
        <end position="236"/>
    </location>
</feature>
<dbReference type="AlphaFoldDB" id="A0A8H2K221"/>
<dbReference type="Pfam" id="PF02104">
    <property type="entry name" value="SURF1"/>
    <property type="match status" value="1"/>
</dbReference>
<dbReference type="PANTHER" id="PTHR23427">
    <property type="entry name" value="SURFEIT LOCUS PROTEIN"/>
    <property type="match status" value="1"/>
</dbReference>
<evidence type="ECO:0000256" key="7">
    <source>
        <dbReference type="SAM" id="MobiDB-lite"/>
    </source>
</evidence>
<dbReference type="OrthoDB" id="9807214at2"/>
<organism evidence="8 9">
    <name type="scientific">Rhodoglobus vestalii</name>
    <dbReference type="NCBI Taxonomy" id="193384"/>
    <lineage>
        <taxon>Bacteria</taxon>
        <taxon>Bacillati</taxon>
        <taxon>Actinomycetota</taxon>
        <taxon>Actinomycetes</taxon>
        <taxon>Micrococcales</taxon>
        <taxon>Microbacteriaceae</taxon>
        <taxon>Rhodoglobus</taxon>
    </lineage>
</organism>
<dbReference type="CDD" id="cd06662">
    <property type="entry name" value="SURF1"/>
    <property type="match status" value="1"/>
</dbReference>
<evidence type="ECO:0000313" key="8">
    <source>
        <dbReference type="EMBL" id="TQO18645.1"/>
    </source>
</evidence>
<evidence type="ECO:0000256" key="5">
    <source>
        <dbReference type="ARBA" id="ARBA00023136"/>
    </source>
</evidence>
<dbReference type="PROSITE" id="PS50895">
    <property type="entry name" value="SURF1"/>
    <property type="match status" value="1"/>
</dbReference>
<reference evidence="8 9" key="1">
    <citation type="submission" date="2019-06" db="EMBL/GenBank/DDBJ databases">
        <title>Sequencing the genomes of 1000 actinobacteria strains.</title>
        <authorList>
            <person name="Klenk H.-P."/>
        </authorList>
    </citation>
    <scope>NUCLEOTIDE SEQUENCE [LARGE SCALE GENOMIC DNA]</scope>
    <source>
        <strain evidence="8 9">DSM 21947</strain>
    </source>
</reference>
<proteinExistence type="inferred from homology"/>
<dbReference type="InterPro" id="IPR002994">
    <property type="entry name" value="Surf1/Shy1"/>
</dbReference>
<dbReference type="PROSITE" id="PS51257">
    <property type="entry name" value="PROKAR_LIPOPROTEIN"/>
    <property type="match status" value="1"/>
</dbReference>
<feature type="region of interest" description="Disordered" evidence="7">
    <location>
        <begin position="249"/>
        <end position="278"/>
    </location>
</feature>
<evidence type="ECO:0000256" key="1">
    <source>
        <dbReference type="ARBA" id="ARBA00004370"/>
    </source>
</evidence>
<protein>
    <recommendedName>
        <fullName evidence="6">SURF1-like protein</fullName>
    </recommendedName>
</protein>
<comment type="similarity">
    <text evidence="2 6">Belongs to the SURF1 family.</text>
</comment>